<evidence type="ECO:0000256" key="1">
    <source>
        <dbReference type="SAM" id="SignalP"/>
    </source>
</evidence>
<proteinExistence type="predicted"/>
<sequence>MKIVIAALCLLTATNSAQGANSTPTIGKDFIFAYPNVYLDDINPGVLLLVVVSNNNNIFANINVTSTYPSFSTFQASVAPFNVIKIPITPVSIEAQYPGYNMTNNATIVVENKGIRVQADVAVAVYAHAEVISGYSADTFLVTPTMLLGTEYLAITSTFPLLPNMIVVVANQDNTQIIIGNQTATLNALQVASIALRATLSGTRISGNKPFAAVSGGTCSVTLISSDGCSYEAVMLEPVGTWGTQFVAIPFMYLDTNTNYYQIVTHFNNTVVSAGGTVVAHLNSGIYGEYREILLGSAVITSNNPIQVIQLGQNTNASHSNLGNPFFMKLPSTDKMSNTGVLFQPTGYLEYDGVHLLFFVRVITNLAGAGTIQMDGNTISALQFKRVPNSGFYFYEQITQNTTHSVTTTNPATQFFVFSYSYGKYNGCGFVCGYNSPSENILRTFPNFKDDTYIMVKAFRTPPALLPHSTRHL</sequence>
<accession>A0A914VCQ3</accession>
<feature type="chain" id="PRO_5038022708" evidence="1">
    <location>
        <begin position="20"/>
        <end position="473"/>
    </location>
</feature>
<dbReference type="InterPro" id="IPR035234">
    <property type="entry name" value="IgGFc-bd_N"/>
</dbReference>
<dbReference type="WBParaSite" id="PSAMB.scaffold178size68704.g3014.t1">
    <property type="protein sequence ID" value="PSAMB.scaffold178size68704.g3014.t1"/>
    <property type="gene ID" value="PSAMB.scaffold178size68704.g3014"/>
</dbReference>
<keyword evidence="1" id="KW-0732">Signal</keyword>
<dbReference type="AlphaFoldDB" id="A0A914VCQ3"/>
<organism evidence="3 4">
    <name type="scientific">Plectus sambesii</name>
    <dbReference type="NCBI Taxonomy" id="2011161"/>
    <lineage>
        <taxon>Eukaryota</taxon>
        <taxon>Metazoa</taxon>
        <taxon>Ecdysozoa</taxon>
        <taxon>Nematoda</taxon>
        <taxon>Chromadorea</taxon>
        <taxon>Plectida</taxon>
        <taxon>Plectina</taxon>
        <taxon>Plectoidea</taxon>
        <taxon>Plectidae</taxon>
        <taxon>Plectus</taxon>
    </lineage>
</organism>
<evidence type="ECO:0000259" key="2">
    <source>
        <dbReference type="Pfam" id="PF17517"/>
    </source>
</evidence>
<feature type="domain" description="IgGFc-binding protein N-terminal" evidence="2">
    <location>
        <begin position="138"/>
        <end position="413"/>
    </location>
</feature>
<dbReference type="Proteomes" id="UP000887566">
    <property type="component" value="Unplaced"/>
</dbReference>
<protein>
    <submittedName>
        <fullName evidence="4">IgGFc-binding protein N-terminal domain-containing protein</fullName>
    </submittedName>
</protein>
<evidence type="ECO:0000313" key="4">
    <source>
        <dbReference type="WBParaSite" id="PSAMB.scaffold178size68704.g3014.t1"/>
    </source>
</evidence>
<dbReference type="Pfam" id="PF17517">
    <property type="entry name" value="IgGFc_binding"/>
    <property type="match status" value="1"/>
</dbReference>
<keyword evidence="3" id="KW-1185">Reference proteome</keyword>
<dbReference type="PANTHER" id="PTHR46534:SF1">
    <property type="entry name" value="IGGFC-BINDING PROTEIN N-TERMINAL DOMAIN-CONTAINING PROTEIN"/>
    <property type="match status" value="1"/>
</dbReference>
<evidence type="ECO:0000313" key="3">
    <source>
        <dbReference type="Proteomes" id="UP000887566"/>
    </source>
</evidence>
<dbReference type="PANTHER" id="PTHR46534">
    <property type="entry name" value="IGGFC_BINDING DOMAIN-CONTAINING PROTEIN"/>
    <property type="match status" value="1"/>
</dbReference>
<reference evidence="4" key="1">
    <citation type="submission" date="2022-11" db="UniProtKB">
        <authorList>
            <consortium name="WormBaseParasite"/>
        </authorList>
    </citation>
    <scope>IDENTIFICATION</scope>
</reference>
<feature type="signal peptide" evidence="1">
    <location>
        <begin position="1"/>
        <end position="19"/>
    </location>
</feature>
<name>A0A914VCQ3_9BILA</name>